<evidence type="ECO:0000313" key="7">
    <source>
        <dbReference type="EMBL" id="TXB69860.1"/>
    </source>
</evidence>
<evidence type="ECO:0000256" key="4">
    <source>
        <dbReference type="ARBA" id="ARBA00022989"/>
    </source>
</evidence>
<protein>
    <submittedName>
        <fullName evidence="7">LysE family translocator</fullName>
    </submittedName>
</protein>
<dbReference type="PANTHER" id="PTHR30086">
    <property type="entry name" value="ARGININE EXPORTER PROTEIN ARGO"/>
    <property type="match status" value="1"/>
</dbReference>
<feature type="transmembrane region" description="Helical" evidence="6">
    <location>
        <begin position="188"/>
        <end position="208"/>
    </location>
</feature>
<comment type="subcellular location">
    <subcellularLocation>
        <location evidence="1">Cell membrane</location>
        <topology evidence="1">Multi-pass membrane protein</topology>
    </subcellularLocation>
</comment>
<proteinExistence type="predicted"/>
<keyword evidence="2" id="KW-1003">Cell membrane</keyword>
<dbReference type="AlphaFoldDB" id="A0A5C6S5I0"/>
<dbReference type="Pfam" id="PF01810">
    <property type="entry name" value="LysE"/>
    <property type="match status" value="1"/>
</dbReference>
<feature type="transmembrane region" description="Helical" evidence="6">
    <location>
        <begin position="12"/>
        <end position="34"/>
    </location>
</feature>
<dbReference type="GO" id="GO:0015171">
    <property type="term" value="F:amino acid transmembrane transporter activity"/>
    <property type="evidence" value="ECO:0007669"/>
    <property type="project" value="TreeGrafter"/>
</dbReference>
<dbReference type="InterPro" id="IPR001123">
    <property type="entry name" value="LeuE-type"/>
</dbReference>
<keyword evidence="3 6" id="KW-0812">Transmembrane</keyword>
<dbReference type="Proteomes" id="UP000321562">
    <property type="component" value="Unassembled WGS sequence"/>
</dbReference>
<dbReference type="OrthoDB" id="7659099at2"/>
<evidence type="ECO:0000256" key="5">
    <source>
        <dbReference type="ARBA" id="ARBA00023136"/>
    </source>
</evidence>
<gene>
    <name evidence="7" type="ORF">FQV27_07030</name>
</gene>
<comment type="caution">
    <text evidence="7">The sequence shown here is derived from an EMBL/GenBank/DDBJ whole genome shotgun (WGS) entry which is preliminary data.</text>
</comment>
<accession>A0A5C6S5I0</accession>
<feature type="transmembrane region" description="Helical" evidence="6">
    <location>
        <begin position="153"/>
        <end position="176"/>
    </location>
</feature>
<evidence type="ECO:0000256" key="2">
    <source>
        <dbReference type="ARBA" id="ARBA00022475"/>
    </source>
</evidence>
<evidence type="ECO:0000256" key="1">
    <source>
        <dbReference type="ARBA" id="ARBA00004651"/>
    </source>
</evidence>
<name>A0A5C6S5I0_9RHOB</name>
<evidence type="ECO:0000256" key="3">
    <source>
        <dbReference type="ARBA" id="ARBA00022692"/>
    </source>
</evidence>
<evidence type="ECO:0000313" key="8">
    <source>
        <dbReference type="Proteomes" id="UP000321562"/>
    </source>
</evidence>
<evidence type="ECO:0000256" key="6">
    <source>
        <dbReference type="SAM" id="Phobius"/>
    </source>
</evidence>
<keyword evidence="8" id="KW-1185">Reference proteome</keyword>
<feature type="transmembrane region" description="Helical" evidence="6">
    <location>
        <begin position="46"/>
        <end position="68"/>
    </location>
</feature>
<dbReference type="RefSeq" id="WP_147097150.1">
    <property type="nucleotide sequence ID" value="NZ_JBHUFH010000001.1"/>
</dbReference>
<feature type="transmembrane region" description="Helical" evidence="6">
    <location>
        <begin position="119"/>
        <end position="141"/>
    </location>
</feature>
<keyword evidence="5 6" id="KW-0472">Membrane</keyword>
<dbReference type="PANTHER" id="PTHR30086:SF20">
    <property type="entry name" value="ARGININE EXPORTER PROTEIN ARGO-RELATED"/>
    <property type="match status" value="1"/>
</dbReference>
<organism evidence="7 8">
    <name type="scientific">Paracoccus aurantiacus</name>
    <dbReference type="NCBI Taxonomy" id="2599412"/>
    <lineage>
        <taxon>Bacteria</taxon>
        <taxon>Pseudomonadati</taxon>
        <taxon>Pseudomonadota</taxon>
        <taxon>Alphaproteobacteria</taxon>
        <taxon>Rhodobacterales</taxon>
        <taxon>Paracoccaceae</taxon>
        <taxon>Paracoccus</taxon>
    </lineage>
</organism>
<reference evidence="7 8" key="1">
    <citation type="submission" date="2019-08" db="EMBL/GenBank/DDBJ databases">
        <authorList>
            <person name="Ye J."/>
        </authorList>
    </citation>
    <scope>NUCLEOTIDE SEQUENCE [LARGE SCALE GENOMIC DNA]</scope>
    <source>
        <strain evidence="7 8">TK008</strain>
    </source>
</reference>
<dbReference type="EMBL" id="VOPL01000002">
    <property type="protein sequence ID" value="TXB69860.1"/>
    <property type="molecule type" value="Genomic_DNA"/>
</dbReference>
<feature type="transmembrane region" description="Helical" evidence="6">
    <location>
        <begin position="74"/>
        <end position="94"/>
    </location>
</feature>
<sequence length="212" mass="22490">MIDQLIPYLPGFVAAYAILVVAVASPGPGVALILGHAVSEGRRAALLCSLGIAVGSASLALATTQGLGLLMERVAWLSTIVRIAGVCYLLWLAFKAWRKALTPPQVSIAKVRAMSPSRVFLSGYLLQITNPKAIVFWLAIATVGATKAAPLPVVALFILGAFLLSLAGHAAYAVLLSSQPFRLAYDRARRWIEGVIGAFLTYVAFRLATDRS</sequence>
<dbReference type="GO" id="GO:0005886">
    <property type="term" value="C:plasma membrane"/>
    <property type="evidence" value="ECO:0007669"/>
    <property type="project" value="UniProtKB-SubCell"/>
</dbReference>
<keyword evidence="4 6" id="KW-1133">Transmembrane helix</keyword>